<dbReference type="SUPFAM" id="SSF50978">
    <property type="entry name" value="WD40 repeat-like"/>
    <property type="match status" value="1"/>
</dbReference>
<accession>A0A8J6GA80</accession>
<dbReference type="PANTHER" id="PTHR22839:SF0">
    <property type="entry name" value="THO COMPLEX SUBUNIT 3"/>
    <property type="match status" value="1"/>
</dbReference>
<dbReference type="AlphaFoldDB" id="A0A8J6GA80"/>
<keyword evidence="1" id="KW-0853">WD repeat</keyword>
<sequence length="190" mass="21324">MVVPTMDPRAPDGVPKRSWFDGDLVLHEQWLIALRAQDRNCSGATARLASSRCAFGAKTRGSKAEEQLKFEVNKISWNKDNNVFFLTNGNGCTNILSYPELKPVKSINAHPSTCIDIKLDWPVRTLSFSHDGKLLASASEDLFNDIAEVETGEKLWEMQCESPTFTVVWHPKIPMLEFAFDVKDGNYESS</sequence>
<dbReference type="PANTHER" id="PTHR22839">
    <property type="entry name" value="THO COMPLEX SUBUNIT 3 THO3"/>
    <property type="match status" value="1"/>
</dbReference>
<reference evidence="3" key="1">
    <citation type="submission" date="2020-03" db="EMBL/GenBank/DDBJ databases">
        <title>Studies in the Genomics of Life Span.</title>
        <authorList>
            <person name="Glass D."/>
        </authorList>
    </citation>
    <scope>NUCLEOTIDE SEQUENCE</scope>
    <source>
        <strain evidence="3">LTLLF</strain>
        <tissue evidence="3">Muscle</tissue>
    </source>
</reference>
<gene>
    <name evidence="3" type="ORF">LTLLF_167115</name>
</gene>
<dbReference type="GO" id="GO:0006406">
    <property type="term" value="P:mRNA export from nucleus"/>
    <property type="evidence" value="ECO:0007669"/>
    <property type="project" value="InterPro"/>
</dbReference>
<comment type="caution">
    <text evidence="3">The sequence shown here is derived from an EMBL/GenBank/DDBJ whole genome shotgun (WGS) entry which is preliminary data.</text>
</comment>
<dbReference type="Gene3D" id="2.130.10.10">
    <property type="entry name" value="YVTN repeat-like/Quinoprotein amine dehydrogenase"/>
    <property type="match status" value="1"/>
</dbReference>
<dbReference type="InterPro" id="IPR015943">
    <property type="entry name" value="WD40/YVTN_repeat-like_dom_sf"/>
</dbReference>
<evidence type="ECO:0000256" key="2">
    <source>
        <dbReference type="ARBA" id="ARBA00022737"/>
    </source>
</evidence>
<evidence type="ECO:0000313" key="3">
    <source>
        <dbReference type="EMBL" id="KAH0507779.1"/>
    </source>
</evidence>
<proteinExistence type="predicted"/>
<dbReference type="InterPro" id="IPR036322">
    <property type="entry name" value="WD40_repeat_dom_sf"/>
</dbReference>
<evidence type="ECO:0000256" key="1">
    <source>
        <dbReference type="ARBA" id="ARBA00022574"/>
    </source>
</evidence>
<organism evidence="3 4">
    <name type="scientific">Microtus ochrogaster</name>
    <name type="common">Prairie vole</name>
    <dbReference type="NCBI Taxonomy" id="79684"/>
    <lineage>
        <taxon>Eukaryota</taxon>
        <taxon>Metazoa</taxon>
        <taxon>Chordata</taxon>
        <taxon>Craniata</taxon>
        <taxon>Vertebrata</taxon>
        <taxon>Euteleostomi</taxon>
        <taxon>Mammalia</taxon>
        <taxon>Eutheria</taxon>
        <taxon>Euarchontoglires</taxon>
        <taxon>Glires</taxon>
        <taxon>Rodentia</taxon>
        <taxon>Myomorpha</taxon>
        <taxon>Muroidea</taxon>
        <taxon>Cricetidae</taxon>
        <taxon>Arvicolinae</taxon>
        <taxon>Microtus</taxon>
    </lineage>
</organism>
<dbReference type="GO" id="GO:0000445">
    <property type="term" value="C:THO complex part of transcription export complex"/>
    <property type="evidence" value="ECO:0007669"/>
    <property type="project" value="TreeGrafter"/>
</dbReference>
<name>A0A8J6GA80_MICOH</name>
<evidence type="ECO:0000313" key="4">
    <source>
        <dbReference type="Proteomes" id="UP000710432"/>
    </source>
</evidence>
<protein>
    <submittedName>
        <fullName evidence="3">THO complex subunit 3</fullName>
    </submittedName>
</protein>
<dbReference type="Proteomes" id="UP000710432">
    <property type="component" value="Unassembled WGS sequence"/>
</dbReference>
<dbReference type="EMBL" id="JAATJU010023399">
    <property type="protein sequence ID" value="KAH0507779.1"/>
    <property type="molecule type" value="Genomic_DNA"/>
</dbReference>
<dbReference type="InterPro" id="IPR040132">
    <property type="entry name" value="Tex1/THOC3"/>
</dbReference>
<keyword evidence="2" id="KW-0677">Repeat</keyword>